<proteinExistence type="predicted"/>
<sequence>MKKYLVLLPFILLCGCKEAAISGRWQGDDKDWSQAWVKERFLEANPNIAAQDVNVSKLDEQKFTIAINQKNLTYDAIKGMVQNVEHHRDALTLSDMTVEWSVAENESEQKEVAGWIQELTFVQSLPSAPSQTQLDWSRARVIVYQLQSKASSIYAAFDTGEQPVYCGIDVPLKTPLPPILDLDISKPLTRQDIPADIQARYNPQELEKELQNKNARRERMSFLGNFFAISYPHKTLFKDSFLQNLKERERPVKDYFVLKDSRLTISAGELENTTRRSPGSGATALKNYDFGGLLHDKCENMIGKNSPEMMNKIHQAWRYRAMKLELNPQWRPDND</sequence>
<dbReference type="RefSeq" id="WP_044182074.1">
    <property type="nucleotide sequence ID" value="NZ_CABKSF010000003.1"/>
</dbReference>
<dbReference type="EMBL" id="CACRTZ010000013">
    <property type="protein sequence ID" value="VYU30330.1"/>
    <property type="molecule type" value="Genomic_DNA"/>
</dbReference>
<dbReference type="PROSITE" id="PS51257">
    <property type="entry name" value="PROKAR_LIPOPROTEIN"/>
    <property type="match status" value="1"/>
</dbReference>
<feature type="chain" id="PRO_5026976789" description="Lipoprotein" evidence="1">
    <location>
        <begin position="20"/>
        <end position="335"/>
    </location>
</feature>
<protein>
    <recommendedName>
        <fullName evidence="3">Lipoprotein</fullName>
    </recommendedName>
</protein>
<reference evidence="2" key="1">
    <citation type="submission" date="2019-11" db="EMBL/GenBank/DDBJ databases">
        <authorList>
            <person name="Feng L."/>
        </authorList>
    </citation>
    <scope>NUCLEOTIDE SEQUENCE</scope>
    <source>
        <strain evidence="2">EMassiliensisLFYP7</strain>
    </source>
</reference>
<evidence type="ECO:0000256" key="1">
    <source>
        <dbReference type="SAM" id="SignalP"/>
    </source>
</evidence>
<feature type="signal peptide" evidence="1">
    <location>
        <begin position="1"/>
        <end position="19"/>
    </location>
</feature>
<name>A0A6N3DMZ9_9ENTR</name>
<gene>
    <name evidence="2" type="ORF">EMLFYP7_01936</name>
</gene>
<organism evidence="2">
    <name type="scientific">Phytobacter massiliensis</name>
    <dbReference type="NCBI Taxonomy" id="1485952"/>
    <lineage>
        <taxon>Bacteria</taxon>
        <taxon>Pseudomonadati</taxon>
        <taxon>Pseudomonadota</taxon>
        <taxon>Gammaproteobacteria</taxon>
        <taxon>Enterobacterales</taxon>
        <taxon>Enterobacteriaceae</taxon>
        <taxon>Phytobacter</taxon>
    </lineage>
</organism>
<keyword evidence="1" id="KW-0732">Signal</keyword>
<evidence type="ECO:0008006" key="3">
    <source>
        <dbReference type="Google" id="ProtNLM"/>
    </source>
</evidence>
<dbReference type="AlphaFoldDB" id="A0A6N3DMZ9"/>
<accession>A0A6N3DMZ9</accession>
<evidence type="ECO:0000313" key="2">
    <source>
        <dbReference type="EMBL" id="VYU30330.1"/>
    </source>
</evidence>